<evidence type="ECO:0000256" key="1">
    <source>
        <dbReference type="ARBA" id="ARBA00022578"/>
    </source>
</evidence>
<geneLocation type="plasmid" evidence="6 7">
    <name>unnamed7</name>
</geneLocation>
<evidence type="ECO:0000256" key="2">
    <source>
        <dbReference type="ARBA" id="ARBA00023125"/>
    </source>
</evidence>
<keyword evidence="6" id="KW-0614">Plasmid</keyword>
<gene>
    <name evidence="6" type="ORF">HUE56_30325</name>
</gene>
<evidence type="ECO:0000313" key="6">
    <source>
        <dbReference type="EMBL" id="QKS54796.1"/>
    </source>
</evidence>
<evidence type="ECO:0000256" key="3">
    <source>
        <dbReference type="ARBA" id="ARBA00023172"/>
    </source>
</evidence>
<reference evidence="6 7" key="1">
    <citation type="submission" date="2020-06" db="EMBL/GenBank/DDBJ databases">
        <title>Complete genome of Azosprillum oryzae KACC14407.</title>
        <authorList>
            <person name="Kim M."/>
            <person name="Park Y.-J."/>
            <person name="Shin J.-H."/>
        </authorList>
    </citation>
    <scope>NUCLEOTIDE SEQUENCE [LARGE SCALE GENOMIC DNA]</scope>
    <source>
        <strain evidence="6 7">KACC 14407</strain>
        <plasmid evidence="6 7">unnamed7</plasmid>
    </source>
</reference>
<keyword evidence="2" id="KW-0238">DNA-binding</keyword>
<dbReference type="NCBIfam" id="NF033587">
    <property type="entry name" value="transpos_IS6"/>
    <property type="match status" value="1"/>
</dbReference>
<accession>A0A6N1AT55</accession>
<organism evidence="6 7">
    <name type="scientific">Azospirillum oryzae</name>
    <dbReference type="NCBI Taxonomy" id="286727"/>
    <lineage>
        <taxon>Bacteria</taxon>
        <taxon>Pseudomonadati</taxon>
        <taxon>Pseudomonadota</taxon>
        <taxon>Alphaproteobacteria</taxon>
        <taxon>Rhodospirillales</taxon>
        <taxon>Azospirillaceae</taxon>
        <taxon>Azospirillum</taxon>
    </lineage>
</organism>
<dbReference type="PANTHER" id="PTHR35528">
    <property type="entry name" value="BLL1675 PROTEIN"/>
    <property type="match status" value="1"/>
</dbReference>
<dbReference type="InterPro" id="IPR047930">
    <property type="entry name" value="Transpos_IS6"/>
</dbReference>
<dbReference type="EMBL" id="CP054622">
    <property type="protein sequence ID" value="QKS54796.1"/>
    <property type="molecule type" value="Genomic_DNA"/>
</dbReference>
<keyword evidence="4" id="KW-1133">Transmembrane helix</keyword>
<dbReference type="KEGG" id="aoz:HUE56_30325"/>
<dbReference type="Pfam" id="PF13610">
    <property type="entry name" value="DDE_Tnp_IS240"/>
    <property type="match status" value="1"/>
</dbReference>
<proteinExistence type="predicted"/>
<keyword evidence="4" id="KW-0472">Membrane</keyword>
<protein>
    <submittedName>
        <fullName evidence="6">IS6 family transposase</fullName>
    </submittedName>
</protein>
<dbReference type="GO" id="GO:0003677">
    <property type="term" value="F:DNA binding"/>
    <property type="evidence" value="ECO:0007669"/>
    <property type="project" value="UniProtKB-KW"/>
</dbReference>
<dbReference type="GO" id="GO:0006310">
    <property type="term" value="P:DNA recombination"/>
    <property type="evidence" value="ECO:0007669"/>
    <property type="project" value="UniProtKB-KW"/>
</dbReference>
<dbReference type="OrthoDB" id="7302624at2"/>
<dbReference type="AlphaFoldDB" id="A0A6N1AT55"/>
<keyword evidence="1" id="KW-0815">Transposition</keyword>
<evidence type="ECO:0000313" key="7">
    <source>
        <dbReference type="Proteomes" id="UP000509702"/>
    </source>
</evidence>
<evidence type="ECO:0000259" key="5">
    <source>
        <dbReference type="Pfam" id="PF13610"/>
    </source>
</evidence>
<keyword evidence="4" id="KW-0812">Transmembrane</keyword>
<feature type="domain" description="DDE" evidence="5">
    <location>
        <begin position="77"/>
        <end position="204"/>
    </location>
</feature>
<dbReference type="InterPro" id="IPR052183">
    <property type="entry name" value="IS_Transposase"/>
</dbReference>
<dbReference type="RefSeq" id="WP_109154871.1">
    <property type="nucleotide sequence ID" value="NZ_BSOV01000001.1"/>
</dbReference>
<dbReference type="Proteomes" id="UP000509702">
    <property type="component" value="Plasmid unnamed7"/>
</dbReference>
<dbReference type="PANTHER" id="PTHR35528:SF3">
    <property type="entry name" value="BLL1675 PROTEIN"/>
    <property type="match status" value="1"/>
</dbReference>
<keyword evidence="7" id="KW-1185">Reference proteome</keyword>
<dbReference type="GO" id="GO:0032196">
    <property type="term" value="P:transposition"/>
    <property type="evidence" value="ECO:0007669"/>
    <property type="project" value="UniProtKB-KW"/>
</dbReference>
<keyword evidence="3" id="KW-0233">DNA recombination</keyword>
<sequence>MTTPRDPRYVGYRFPAEVIATAVWLYFRFPLSLRMVEEMLAARGITVSHETVRKWALKFGREIADRLRRRAPRGDDKWHLDEVVLTIAGKKHYLWRAVDRDGFVLDVLVQGRRDAKAAKRLLRKLLKKQGRAPRVLVTDKLKSYAAAKRTIMPGVEHRQHKGINNRAENSHQPTRRRERQMKRFKSARQVQRFLSIHDPIANLFHLRRDQRPASDYRAARAQAFATWAEVAGAPLAA</sequence>
<name>A0A6N1AT55_9PROT</name>
<feature type="transmembrane region" description="Helical" evidence="4">
    <location>
        <begin position="12"/>
        <end position="29"/>
    </location>
</feature>
<dbReference type="InterPro" id="IPR032874">
    <property type="entry name" value="DDE_dom"/>
</dbReference>
<evidence type="ECO:0000256" key="4">
    <source>
        <dbReference type="SAM" id="Phobius"/>
    </source>
</evidence>